<evidence type="ECO:0000313" key="2">
    <source>
        <dbReference type="Proteomes" id="UP000189670"/>
    </source>
</evidence>
<reference evidence="2" key="1">
    <citation type="submission" date="2012-11" db="EMBL/GenBank/DDBJ databases">
        <authorList>
            <person name="Lucero-Rivera Y.E."/>
            <person name="Tovar-Ramirez D."/>
        </authorList>
    </citation>
    <scope>NUCLEOTIDE SEQUENCE [LARGE SCALE GENOMIC DNA]</scope>
    <source>
        <strain evidence="2">Araruama</strain>
    </source>
</reference>
<dbReference type="Pfam" id="PF03692">
    <property type="entry name" value="CxxCxxCC"/>
    <property type="match status" value="1"/>
</dbReference>
<gene>
    <name evidence="1" type="ORF">OMM_07721</name>
</gene>
<name>A0A1V1PBC5_9BACT</name>
<evidence type="ECO:0000313" key="1">
    <source>
        <dbReference type="EMBL" id="ETR72098.1"/>
    </source>
</evidence>
<dbReference type="AlphaFoldDB" id="A0A1V1PBC5"/>
<organism evidence="1 2">
    <name type="scientific">Candidatus Magnetoglobus multicellularis str. Araruama</name>
    <dbReference type="NCBI Taxonomy" id="890399"/>
    <lineage>
        <taxon>Bacteria</taxon>
        <taxon>Pseudomonadati</taxon>
        <taxon>Thermodesulfobacteriota</taxon>
        <taxon>Desulfobacteria</taxon>
        <taxon>Desulfobacterales</taxon>
        <taxon>Desulfobacteraceae</taxon>
        <taxon>Candidatus Magnetoglobus</taxon>
    </lineage>
</organism>
<dbReference type="PANTHER" id="PTHR35866">
    <property type="entry name" value="PUTATIVE-RELATED"/>
    <property type="match status" value="1"/>
</dbReference>
<dbReference type="InterPro" id="IPR005358">
    <property type="entry name" value="Puta_zinc/iron-chelating_dom"/>
</dbReference>
<sequence length="158" mass="18429">MAPKKENENWKFRTFIKGYEDNEKLDAIVHRLNNEISSKIDCTTCANCCKEIHPTFTQKDITKIANHFEVTPSQFIDQYLVPDLIGGDFSPNESPCPFLKNNTCSIYDVQPDSCRSYPHLHKDDFAYRMMGLIVNYEVCPIIFNVFERLKKELRKVRA</sequence>
<dbReference type="EMBL" id="ATBP01000184">
    <property type="protein sequence ID" value="ETR72098.1"/>
    <property type="molecule type" value="Genomic_DNA"/>
</dbReference>
<comment type="caution">
    <text evidence="1">The sequence shown here is derived from an EMBL/GenBank/DDBJ whole genome shotgun (WGS) entry which is preliminary data.</text>
</comment>
<dbReference type="Proteomes" id="UP000189670">
    <property type="component" value="Unassembled WGS sequence"/>
</dbReference>
<proteinExistence type="predicted"/>
<protein>
    <submittedName>
        <fullName evidence="1">Fe-S-cluster oxidoreductase</fullName>
    </submittedName>
</protein>
<dbReference type="PANTHER" id="PTHR35866:SF1">
    <property type="entry name" value="YKGJ FAMILY CYSTEINE CLUSTER PROTEIN"/>
    <property type="match status" value="1"/>
</dbReference>
<accession>A0A1V1PBC5</accession>